<sequence>MDDSRSSGRPHYTCLIRLPFPRGDFVDPPPVDWDATKDKALWKIISKAANSKDLDWPELSNRFEVSLPFLLQQAAWLYERHFAQMRAQMKKLGASNAPSPSPAQDAIAAVPTTIQRPGSRGSRAPSALSIHSKDSPALASGTLTSPIKPNAPTISRTPSTRTVTQSRYPSAQHDTRSFRSSFGSHRRPVTLGDITADSPSPPLAASPSSSHSSSSDDRPTHPSVAKSQVFRRPPDLRTISSEGDAESDDDDDDSSTGYLPFASRDPNSSDQAATIRRASAADRTPQLRQEIVSSPSSGGDPVSPRRVPSTTSPVPQGRATQLPRPAVNMRPSATAPHKGSRPSGAQHPSSSSARSPGPTDGALSPRRRAELLSGLTSKESSDGTPSMGSSFSDLDDASVTQSALEDALLSNFQNAPGASRMSTFSQALRSRYLPQ</sequence>
<dbReference type="Pfam" id="PF18388">
    <property type="entry name" value="ATG29_N"/>
    <property type="match status" value="1"/>
</dbReference>
<protein>
    <recommendedName>
        <fullName evidence="3">Autophagy-related protein 29</fullName>
    </recommendedName>
</protein>
<evidence type="ECO:0000256" key="4">
    <source>
        <dbReference type="ARBA" id="ARBA00022448"/>
    </source>
</evidence>
<feature type="region of interest" description="Disordered" evidence="8">
    <location>
        <begin position="412"/>
        <end position="435"/>
    </location>
</feature>
<comment type="subcellular location">
    <subcellularLocation>
        <location evidence="1">Preautophagosomal structure</location>
    </subcellularLocation>
</comment>
<evidence type="ECO:0000259" key="9">
    <source>
        <dbReference type="Pfam" id="PF18388"/>
    </source>
</evidence>
<comment type="function">
    <text evidence="7">Plays a role in autophagy. Functions at the preautophagosomal structure (PAS) in order to form normal autophagosomes under starvation conditions. Also plays a role in mitophagy and regulation of filamentous growth.</text>
</comment>
<feature type="compositionally biased region" description="Low complexity" evidence="8">
    <location>
        <begin position="292"/>
        <end position="304"/>
    </location>
</feature>
<dbReference type="GO" id="GO:0000045">
    <property type="term" value="P:autophagosome assembly"/>
    <property type="evidence" value="ECO:0007669"/>
    <property type="project" value="InterPro"/>
</dbReference>
<feature type="domain" description="Atg29 N-terminal" evidence="9">
    <location>
        <begin position="12"/>
        <end position="65"/>
    </location>
</feature>
<dbReference type="Gene3D" id="1.10.10.2570">
    <property type="match status" value="1"/>
</dbReference>
<keyword evidence="5" id="KW-0653">Protein transport</keyword>
<dbReference type="AlphaFoldDB" id="A0A9P4IYM9"/>
<evidence type="ECO:0000256" key="1">
    <source>
        <dbReference type="ARBA" id="ARBA00004329"/>
    </source>
</evidence>
<feature type="compositionally biased region" description="Polar residues" evidence="8">
    <location>
        <begin position="141"/>
        <end position="169"/>
    </location>
</feature>
<organism evidence="10 11">
    <name type="scientific">Myriangium duriaei CBS 260.36</name>
    <dbReference type="NCBI Taxonomy" id="1168546"/>
    <lineage>
        <taxon>Eukaryota</taxon>
        <taxon>Fungi</taxon>
        <taxon>Dikarya</taxon>
        <taxon>Ascomycota</taxon>
        <taxon>Pezizomycotina</taxon>
        <taxon>Dothideomycetes</taxon>
        <taxon>Dothideomycetidae</taxon>
        <taxon>Myriangiales</taxon>
        <taxon>Myriangiaceae</taxon>
        <taxon>Myriangium</taxon>
    </lineage>
</organism>
<dbReference type="Proteomes" id="UP000799439">
    <property type="component" value="Unassembled WGS sequence"/>
</dbReference>
<name>A0A9P4IYM9_9PEZI</name>
<evidence type="ECO:0000256" key="5">
    <source>
        <dbReference type="ARBA" id="ARBA00022927"/>
    </source>
</evidence>
<dbReference type="FunFam" id="1.10.10.2570:FF:000001">
    <property type="entry name" value="Autophagy-related protein 29"/>
    <property type="match status" value="1"/>
</dbReference>
<dbReference type="InterPro" id="IPR039113">
    <property type="entry name" value="ATG29"/>
</dbReference>
<evidence type="ECO:0000256" key="8">
    <source>
        <dbReference type="SAM" id="MobiDB-lite"/>
    </source>
</evidence>
<evidence type="ECO:0000313" key="11">
    <source>
        <dbReference type="Proteomes" id="UP000799439"/>
    </source>
</evidence>
<dbReference type="InterPro" id="IPR039362">
    <property type="entry name" value="ATG29_sf"/>
</dbReference>
<evidence type="ECO:0000256" key="6">
    <source>
        <dbReference type="ARBA" id="ARBA00023006"/>
    </source>
</evidence>
<dbReference type="PANTHER" id="PTHR40012:SF1">
    <property type="entry name" value="AUTOPHAGY-RELATED PROTEIN 29"/>
    <property type="match status" value="1"/>
</dbReference>
<evidence type="ECO:0000256" key="7">
    <source>
        <dbReference type="ARBA" id="ARBA00060351"/>
    </source>
</evidence>
<proteinExistence type="inferred from homology"/>
<feature type="compositionally biased region" description="Polar residues" evidence="8">
    <location>
        <begin position="412"/>
        <end position="428"/>
    </location>
</feature>
<comment type="caution">
    <text evidence="10">The sequence shown here is derived from an EMBL/GenBank/DDBJ whole genome shotgun (WGS) entry which is preliminary data.</text>
</comment>
<dbReference type="OrthoDB" id="21072at2759"/>
<keyword evidence="6" id="KW-0072">Autophagy</keyword>
<evidence type="ECO:0000256" key="2">
    <source>
        <dbReference type="ARBA" id="ARBA00010082"/>
    </source>
</evidence>
<feature type="compositionally biased region" description="Polar residues" evidence="8">
    <location>
        <begin position="374"/>
        <end position="400"/>
    </location>
</feature>
<comment type="similarity">
    <text evidence="2">Belongs to the ATG29 family.</text>
</comment>
<gene>
    <name evidence="10" type="ORF">K461DRAFT_296497</name>
</gene>
<keyword evidence="11" id="KW-1185">Reference proteome</keyword>
<dbReference type="EMBL" id="ML996090">
    <property type="protein sequence ID" value="KAF2150115.1"/>
    <property type="molecule type" value="Genomic_DNA"/>
</dbReference>
<feature type="region of interest" description="Disordered" evidence="8">
    <location>
        <begin position="113"/>
        <end position="400"/>
    </location>
</feature>
<reference evidence="10" key="1">
    <citation type="journal article" date="2020" name="Stud. Mycol.">
        <title>101 Dothideomycetes genomes: a test case for predicting lifestyles and emergence of pathogens.</title>
        <authorList>
            <person name="Haridas S."/>
            <person name="Albert R."/>
            <person name="Binder M."/>
            <person name="Bloem J."/>
            <person name="Labutti K."/>
            <person name="Salamov A."/>
            <person name="Andreopoulos B."/>
            <person name="Baker S."/>
            <person name="Barry K."/>
            <person name="Bills G."/>
            <person name="Bluhm B."/>
            <person name="Cannon C."/>
            <person name="Castanera R."/>
            <person name="Culley D."/>
            <person name="Daum C."/>
            <person name="Ezra D."/>
            <person name="Gonzalez J."/>
            <person name="Henrissat B."/>
            <person name="Kuo A."/>
            <person name="Liang C."/>
            <person name="Lipzen A."/>
            <person name="Lutzoni F."/>
            <person name="Magnuson J."/>
            <person name="Mondo S."/>
            <person name="Nolan M."/>
            <person name="Ohm R."/>
            <person name="Pangilinan J."/>
            <person name="Park H.-J."/>
            <person name="Ramirez L."/>
            <person name="Alfaro M."/>
            <person name="Sun H."/>
            <person name="Tritt A."/>
            <person name="Yoshinaga Y."/>
            <person name="Zwiers L.-H."/>
            <person name="Turgeon B."/>
            <person name="Goodwin S."/>
            <person name="Spatafora J."/>
            <person name="Crous P."/>
            <person name="Grigoriev I."/>
        </authorList>
    </citation>
    <scope>NUCLEOTIDE SEQUENCE</scope>
    <source>
        <strain evidence="10">CBS 260.36</strain>
    </source>
</reference>
<dbReference type="GO" id="GO:0000407">
    <property type="term" value="C:phagophore assembly site"/>
    <property type="evidence" value="ECO:0007669"/>
    <property type="project" value="UniProtKB-SubCell"/>
</dbReference>
<dbReference type="PANTHER" id="PTHR40012">
    <property type="entry name" value="AUTOPHAGY-RELATED PROTEIN 29"/>
    <property type="match status" value="1"/>
</dbReference>
<dbReference type="GO" id="GO:0015031">
    <property type="term" value="P:protein transport"/>
    <property type="evidence" value="ECO:0007669"/>
    <property type="project" value="UniProtKB-KW"/>
</dbReference>
<evidence type="ECO:0000313" key="10">
    <source>
        <dbReference type="EMBL" id="KAF2150115.1"/>
    </source>
</evidence>
<accession>A0A9P4IYM9</accession>
<evidence type="ECO:0000256" key="3">
    <source>
        <dbReference type="ARBA" id="ARBA00013784"/>
    </source>
</evidence>
<keyword evidence="4" id="KW-0813">Transport</keyword>
<feature type="compositionally biased region" description="Acidic residues" evidence="8">
    <location>
        <begin position="243"/>
        <end position="254"/>
    </location>
</feature>
<dbReference type="InterPro" id="IPR040666">
    <property type="entry name" value="Atg29_N"/>
</dbReference>